<feature type="domain" description="Fimbrial-type adhesion" evidence="2">
    <location>
        <begin position="25"/>
        <end position="179"/>
    </location>
</feature>
<protein>
    <submittedName>
        <fullName evidence="3">Fimbrial protein</fullName>
    </submittedName>
</protein>
<gene>
    <name evidence="3" type="ORF">HMPREF0454_02007</name>
</gene>
<dbReference type="InterPro" id="IPR008966">
    <property type="entry name" value="Adhesion_dom_sf"/>
</dbReference>
<keyword evidence="1" id="KW-0732">Signal</keyword>
<dbReference type="EMBL" id="AGCI01000044">
    <property type="protein sequence ID" value="EHM43178.1"/>
    <property type="molecule type" value="Genomic_DNA"/>
</dbReference>
<dbReference type="Pfam" id="PF00419">
    <property type="entry name" value="Fimbrial"/>
    <property type="match status" value="1"/>
</dbReference>
<name>G9Y5Z1_HAFAL</name>
<reference evidence="3 4" key="1">
    <citation type="submission" date="2011-08" db="EMBL/GenBank/DDBJ databases">
        <authorList>
            <person name="Weinstock G."/>
            <person name="Sodergren E."/>
            <person name="Clifton S."/>
            <person name="Fulton L."/>
            <person name="Fulton B."/>
            <person name="Courtney L."/>
            <person name="Fronick C."/>
            <person name="Harrison M."/>
            <person name="Strong C."/>
            <person name="Farmer C."/>
            <person name="Delahaunty K."/>
            <person name="Markovic C."/>
            <person name="Hall O."/>
            <person name="Minx P."/>
            <person name="Tomlinson C."/>
            <person name="Mitreva M."/>
            <person name="Hou S."/>
            <person name="Chen J."/>
            <person name="Wollam A."/>
            <person name="Pepin K.H."/>
            <person name="Johnson M."/>
            <person name="Bhonagiri V."/>
            <person name="Zhang X."/>
            <person name="Suruliraj S."/>
            <person name="Warren W."/>
            <person name="Chinwalla A."/>
            <person name="Mardis E.R."/>
            <person name="Wilson R.K."/>
        </authorList>
    </citation>
    <scope>NUCLEOTIDE SEQUENCE [LARGE SCALE GENOMIC DNA]</scope>
    <source>
        <strain evidence="3 4">ATCC 51873</strain>
    </source>
</reference>
<dbReference type="Gene3D" id="2.60.40.1090">
    <property type="entry name" value="Fimbrial-type adhesion domain"/>
    <property type="match status" value="1"/>
</dbReference>
<dbReference type="InterPro" id="IPR036937">
    <property type="entry name" value="Adhesion_dom_fimbrial_sf"/>
</dbReference>
<comment type="caution">
    <text evidence="3">The sequence shown here is derived from an EMBL/GenBank/DDBJ whole genome shotgun (WGS) entry which is preliminary data.</text>
</comment>
<dbReference type="PANTHER" id="PTHR33420">
    <property type="entry name" value="FIMBRIAL SUBUNIT ELFA-RELATED"/>
    <property type="match status" value="1"/>
</dbReference>
<evidence type="ECO:0000259" key="2">
    <source>
        <dbReference type="Pfam" id="PF00419"/>
    </source>
</evidence>
<dbReference type="PANTHER" id="PTHR33420:SF5">
    <property type="entry name" value="FIMBRIAL SUBUNIT"/>
    <property type="match status" value="1"/>
</dbReference>
<sequence length="180" mass="18517">MKVKLLTLVALSVLPLSSFASDGDITFTGTVTASSCLLDGFNGGGTRSASMTLPNVTPLSFTSAGGYSGMKDFTINLKECDTTTFKNAKVTFSGTPDGTDNSILKNTMDTGAATGVGVAILENDGTTVIDINGGTPSKAQALTTGNTELKFKVAYKSTTSSQNITPGNVKAKSFVDIAYN</sequence>
<evidence type="ECO:0000313" key="3">
    <source>
        <dbReference type="EMBL" id="EHM43178.1"/>
    </source>
</evidence>
<dbReference type="GO" id="GO:0043709">
    <property type="term" value="P:cell adhesion involved in single-species biofilm formation"/>
    <property type="evidence" value="ECO:0007669"/>
    <property type="project" value="TreeGrafter"/>
</dbReference>
<evidence type="ECO:0000256" key="1">
    <source>
        <dbReference type="SAM" id="SignalP"/>
    </source>
</evidence>
<dbReference type="AlphaFoldDB" id="G9Y5Z1"/>
<dbReference type="InterPro" id="IPR050263">
    <property type="entry name" value="Bact_Fimbrial_Adh_Pro"/>
</dbReference>
<dbReference type="HOGENOM" id="CLU_088965_0_2_6"/>
<proteinExistence type="predicted"/>
<feature type="signal peptide" evidence="1">
    <location>
        <begin position="1"/>
        <end position="20"/>
    </location>
</feature>
<dbReference type="RefSeq" id="WP_004092258.1">
    <property type="nucleotide sequence ID" value="NZ_JH417516.1"/>
</dbReference>
<organism evidence="3 4">
    <name type="scientific">Hafnia alvei ATCC 51873</name>
    <dbReference type="NCBI Taxonomy" id="1002364"/>
    <lineage>
        <taxon>Bacteria</taxon>
        <taxon>Pseudomonadati</taxon>
        <taxon>Pseudomonadota</taxon>
        <taxon>Gammaproteobacteria</taxon>
        <taxon>Enterobacterales</taxon>
        <taxon>Hafniaceae</taxon>
        <taxon>Hafnia</taxon>
    </lineage>
</organism>
<evidence type="ECO:0000313" key="4">
    <source>
        <dbReference type="Proteomes" id="UP000005959"/>
    </source>
</evidence>
<dbReference type="SUPFAM" id="SSF49401">
    <property type="entry name" value="Bacterial adhesins"/>
    <property type="match status" value="1"/>
</dbReference>
<feature type="chain" id="PRO_5003528545" evidence="1">
    <location>
        <begin position="21"/>
        <end position="180"/>
    </location>
</feature>
<accession>G9Y5Z1</accession>
<dbReference type="PATRIC" id="fig|1002364.3.peg.1824"/>
<dbReference type="InterPro" id="IPR000259">
    <property type="entry name" value="Adhesion_dom_fimbrial"/>
</dbReference>
<dbReference type="GO" id="GO:0009289">
    <property type="term" value="C:pilus"/>
    <property type="evidence" value="ECO:0007669"/>
    <property type="project" value="InterPro"/>
</dbReference>
<dbReference type="Proteomes" id="UP000005959">
    <property type="component" value="Unassembled WGS sequence"/>
</dbReference>